<dbReference type="OrthoDB" id="9786134at2"/>
<comment type="cofactor">
    <cofactor evidence="1">
        <name>[2Fe-2S] cluster</name>
        <dbReference type="ChEBI" id="CHEBI:190135"/>
    </cofactor>
</comment>
<dbReference type="CDD" id="cd06217">
    <property type="entry name" value="FNR_iron_sulfur_binding_3"/>
    <property type="match status" value="1"/>
</dbReference>
<dbReference type="EMBL" id="CP001349">
    <property type="protein sequence ID" value="ACL60027.1"/>
    <property type="molecule type" value="Genomic_DNA"/>
</dbReference>
<dbReference type="Gene3D" id="2.40.30.10">
    <property type="entry name" value="Translation factors"/>
    <property type="match status" value="1"/>
</dbReference>
<dbReference type="SUPFAM" id="SSF63380">
    <property type="entry name" value="Riboflavin synthase domain-like"/>
    <property type="match status" value="1"/>
</dbReference>
<keyword evidence="4" id="KW-1185">Reference proteome</keyword>
<evidence type="ECO:0000256" key="1">
    <source>
        <dbReference type="ARBA" id="ARBA00034078"/>
    </source>
</evidence>
<dbReference type="Proteomes" id="UP000008207">
    <property type="component" value="Chromosome"/>
</dbReference>
<feature type="domain" description="FAD-binding FR-type" evidence="2">
    <location>
        <begin position="3"/>
        <end position="105"/>
    </location>
</feature>
<proteinExistence type="predicted"/>
<dbReference type="Pfam" id="PF00970">
    <property type="entry name" value="FAD_binding_6"/>
    <property type="match status" value="1"/>
</dbReference>
<dbReference type="InterPro" id="IPR050415">
    <property type="entry name" value="MRET"/>
</dbReference>
<sequence length="234" mass="24836">MALAWQEAVIAAIAAETPRVKRFTLRPDRPFPFRAGQHVDVRLTAPDGYQAQRSYSIASAPGGEESLDLMIEHLDDGEVSGFFADVAEVGDRIELRGPIGAFTWEAGQGGPLLLVAGGSGVVPLLSMLRHRAAAAPSVPALLLYSARTPEEVIARAELLRRDAQEPAFQLMLNLTRVPGGRRLDAARVAEALSRLGPPASSFVCGGNPFVSTASDLLVDAGVAPETIRTERFGG</sequence>
<protein>
    <submittedName>
        <fullName evidence="3">Oxidoreductase FAD-binding domain protein</fullName>
    </submittedName>
</protein>
<evidence type="ECO:0000313" key="4">
    <source>
        <dbReference type="Proteomes" id="UP000008207"/>
    </source>
</evidence>
<dbReference type="InterPro" id="IPR001709">
    <property type="entry name" value="Flavoprot_Pyr_Nucl_cyt_Rdtase"/>
</dbReference>
<dbReference type="PRINTS" id="PR00371">
    <property type="entry name" value="FPNCR"/>
</dbReference>
<dbReference type="InterPro" id="IPR017938">
    <property type="entry name" value="Riboflavin_synthase-like_b-brl"/>
</dbReference>
<dbReference type="RefSeq" id="WP_015931645.1">
    <property type="nucleotide sequence ID" value="NC_011894.1"/>
</dbReference>
<dbReference type="InterPro" id="IPR001433">
    <property type="entry name" value="OxRdtase_FAD/NAD-bd"/>
</dbReference>
<dbReference type="Pfam" id="PF00175">
    <property type="entry name" value="NAD_binding_1"/>
    <property type="match status" value="1"/>
</dbReference>
<organism evidence="3 4">
    <name type="scientific">Methylobacterium nodulans (strain LMG 21967 / CNCM I-2342 / ORS 2060)</name>
    <dbReference type="NCBI Taxonomy" id="460265"/>
    <lineage>
        <taxon>Bacteria</taxon>
        <taxon>Pseudomonadati</taxon>
        <taxon>Pseudomonadota</taxon>
        <taxon>Alphaproteobacteria</taxon>
        <taxon>Hyphomicrobiales</taxon>
        <taxon>Methylobacteriaceae</taxon>
        <taxon>Methylobacterium</taxon>
    </lineage>
</organism>
<dbReference type="InterPro" id="IPR008333">
    <property type="entry name" value="Cbr1-like_FAD-bd_dom"/>
</dbReference>
<accession>B8IK14</accession>
<dbReference type="KEGG" id="mno:Mnod_5181"/>
<dbReference type="PRINTS" id="PR00410">
    <property type="entry name" value="PHEHYDRXLASE"/>
</dbReference>
<dbReference type="SUPFAM" id="SSF52343">
    <property type="entry name" value="Ferredoxin reductase-like, C-terminal NADP-linked domain"/>
    <property type="match status" value="1"/>
</dbReference>
<dbReference type="PROSITE" id="PS51384">
    <property type="entry name" value="FAD_FR"/>
    <property type="match status" value="1"/>
</dbReference>
<dbReference type="PANTHER" id="PTHR47354:SF5">
    <property type="entry name" value="PROTEIN RFBI"/>
    <property type="match status" value="1"/>
</dbReference>
<dbReference type="HOGENOM" id="CLU_003827_7_3_5"/>
<dbReference type="InterPro" id="IPR039261">
    <property type="entry name" value="FNR_nucleotide-bd"/>
</dbReference>
<dbReference type="eggNOG" id="COG1018">
    <property type="taxonomic scope" value="Bacteria"/>
</dbReference>
<dbReference type="InterPro" id="IPR017927">
    <property type="entry name" value="FAD-bd_FR_type"/>
</dbReference>
<evidence type="ECO:0000313" key="3">
    <source>
        <dbReference type="EMBL" id="ACL60027.1"/>
    </source>
</evidence>
<evidence type="ECO:0000259" key="2">
    <source>
        <dbReference type="PROSITE" id="PS51384"/>
    </source>
</evidence>
<dbReference type="GO" id="GO:0016491">
    <property type="term" value="F:oxidoreductase activity"/>
    <property type="evidence" value="ECO:0007669"/>
    <property type="project" value="InterPro"/>
</dbReference>
<reference evidence="3 4" key="1">
    <citation type="submission" date="2009-01" db="EMBL/GenBank/DDBJ databases">
        <title>Complete sequence of chromosome of Methylobacterium nodulans ORS 2060.</title>
        <authorList>
            <consortium name="US DOE Joint Genome Institute"/>
            <person name="Lucas S."/>
            <person name="Copeland A."/>
            <person name="Lapidus A."/>
            <person name="Glavina del Rio T."/>
            <person name="Dalin E."/>
            <person name="Tice H."/>
            <person name="Bruce D."/>
            <person name="Goodwin L."/>
            <person name="Pitluck S."/>
            <person name="Sims D."/>
            <person name="Brettin T."/>
            <person name="Detter J.C."/>
            <person name="Han C."/>
            <person name="Larimer F."/>
            <person name="Land M."/>
            <person name="Hauser L."/>
            <person name="Kyrpides N."/>
            <person name="Ivanova N."/>
            <person name="Marx C.J."/>
            <person name="Richardson P."/>
        </authorList>
    </citation>
    <scope>NUCLEOTIDE SEQUENCE [LARGE SCALE GENOMIC DNA]</scope>
    <source>
        <strain evidence="4">LMG 21967 / CNCM I-2342 / ORS 2060</strain>
    </source>
</reference>
<dbReference type="Gene3D" id="3.40.50.80">
    <property type="entry name" value="Nucleotide-binding domain of ferredoxin-NADP reductase (FNR) module"/>
    <property type="match status" value="1"/>
</dbReference>
<dbReference type="AlphaFoldDB" id="B8IK14"/>
<name>B8IK14_METNO</name>
<gene>
    <name evidence="3" type="ordered locus">Mnod_5181</name>
</gene>
<dbReference type="STRING" id="460265.Mnod_5181"/>
<dbReference type="PANTHER" id="PTHR47354">
    <property type="entry name" value="NADH OXIDOREDUCTASE HCR"/>
    <property type="match status" value="1"/>
</dbReference>